<protein>
    <submittedName>
        <fullName evidence="1">Uncharacterized protein</fullName>
    </submittedName>
</protein>
<accession>E6QNT0</accession>
<organism evidence="1">
    <name type="scientific">mine drainage metagenome</name>
    <dbReference type="NCBI Taxonomy" id="410659"/>
    <lineage>
        <taxon>unclassified sequences</taxon>
        <taxon>metagenomes</taxon>
        <taxon>ecological metagenomes</taxon>
    </lineage>
</organism>
<name>E6QNT0_9ZZZZ</name>
<dbReference type="EMBL" id="CABQ01000289">
    <property type="protein sequence ID" value="CBI08901.1"/>
    <property type="molecule type" value="Genomic_DNA"/>
</dbReference>
<reference evidence="1" key="1">
    <citation type="submission" date="2009-10" db="EMBL/GenBank/DDBJ databases">
        <title>Diversity of trophic interactions inside an arsenic-rich microbial ecosystem.</title>
        <authorList>
            <person name="Bertin P.N."/>
            <person name="Heinrich-Salmeron A."/>
            <person name="Pelletier E."/>
            <person name="Goulhen-Chollet F."/>
            <person name="Arsene-Ploetze F."/>
            <person name="Gallien S."/>
            <person name="Calteau A."/>
            <person name="Vallenet D."/>
            <person name="Casiot C."/>
            <person name="Chane-Woon-Ming B."/>
            <person name="Giloteaux L."/>
            <person name="Barakat M."/>
            <person name="Bonnefoy V."/>
            <person name="Bruneel O."/>
            <person name="Chandler M."/>
            <person name="Cleiss J."/>
            <person name="Duran R."/>
            <person name="Elbaz-Poulichet F."/>
            <person name="Fonknechten N."/>
            <person name="Lauga B."/>
            <person name="Mornico D."/>
            <person name="Ortet P."/>
            <person name="Schaeffer C."/>
            <person name="Siguier P."/>
            <person name="Alexander Thil Smith A."/>
            <person name="Van Dorsselaer A."/>
            <person name="Weissenbach J."/>
            <person name="Medigue C."/>
            <person name="Le Paslier D."/>
        </authorList>
    </citation>
    <scope>NUCLEOTIDE SEQUENCE</scope>
</reference>
<proteinExistence type="predicted"/>
<gene>
    <name evidence="1" type="ORF">CARN6_2423</name>
</gene>
<dbReference type="AlphaFoldDB" id="E6QNT0"/>
<evidence type="ECO:0000313" key="1">
    <source>
        <dbReference type="EMBL" id="CBI08901.1"/>
    </source>
</evidence>
<sequence>MAINFDPVLANKIDPPKLANCSFFGSTDNFLLQA</sequence>
<comment type="caution">
    <text evidence="1">The sequence shown here is derived from an EMBL/GenBank/DDBJ whole genome shotgun (WGS) entry which is preliminary data.</text>
</comment>